<evidence type="ECO:0000256" key="1">
    <source>
        <dbReference type="ARBA" id="ARBA00008857"/>
    </source>
</evidence>
<dbReference type="GO" id="GO:0015074">
    <property type="term" value="P:DNA integration"/>
    <property type="evidence" value="ECO:0007669"/>
    <property type="project" value="InterPro"/>
</dbReference>
<dbReference type="OrthoDB" id="212062at2"/>
<dbReference type="EMBL" id="SJPY01000001">
    <property type="protein sequence ID" value="TWU44909.1"/>
    <property type="molecule type" value="Genomic_DNA"/>
</dbReference>
<reference evidence="5 6" key="1">
    <citation type="submission" date="2019-02" db="EMBL/GenBank/DDBJ databases">
        <title>Deep-cultivation of Planctomycetes and their phenomic and genomic characterization uncovers novel biology.</title>
        <authorList>
            <person name="Wiegand S."/>
            <person name="Jogler M."/>
            <person name="Boedeker C."/>
            <person name="Pinto D."/>
            <person name="Vollmers J."/>
            <person name="Rivas-Marin E."/>
            <person name="Kohn T."/>
            <person name="Peeters S.H."/>
            <person name="Heuer A."/>
            <person name="Rast P."/>
            <person name="Oberbeckmann S."/>
            <person name="Bunk B."/>
            <person name="Jeske O."/>
            <person name="Meyerdierks A."/>
            <person name="Storesund J.E."/>
            <person name="Kallscheuer N."/>
            <person name="Luecker S."/>
            <person name="Lage O.M."/>
            <person name="Pohl T."/>
            <person name="Merkel B.J."/>
            <person name="Hornburger P."/>
            <person name="Mueller R.-W."/>
            <person name="Bruemmer F."/>
            <person name="Labrenz M."/>
            <person name="Spormann A.M."/>
            <person name="Op Den Camp H."/>
            <person name="Overmann J."/>
            <person name="Amann R."/>
            <person name="Jetten M.S.M."/>
            <person name="Mascher T."/>
            <person name="Medema M.H."/>
            <person name="Devos D.P."/>
            <person name="Kaster A.-K."/>
            <person name="Ovreas L."/>
            <person name="Rohde M."/>
            <person name="Galperin M.Y."/>
            <person name="Jogler C."/>
        </authorList>
    </citation>
    <scope>NUCLEOTIDE SEQUENCE [LARGE SCALE GENOMIC DNA]</scope>
    <source>
        <strain evidence="5 6">Q31b</strain>
    </source>
</reference>
<organism evidence="5 6">
    <name type="scientific">Novipirellula aureliae</name>
    <dbReference type="NCBI Taxonomy" id="2527966"/>
    <lineage>
        <taxon>Bacteria</taxon>
        <taxon>Pseudomonadati</taxon>
        <taxon>Planctomycetota</taxon>
        <taxon>Planctomycetia</taxon>
        <taxon>Pirellulales</taxon>
        <taxon>Pirellulaceae</taxon>
        <taxon>Novipirellula</taxon>
    </lineage>
</organism>
<protein>
    <submittedName>
        <fullName evidence="5">Site-specific tyrosine recombinase XerC</fullName>
    </submittedName>
</protein>
<dbReference type="GO" id="GO:0003677">
    <property type="term" value="F:DNA binding"/>
    <property type="evidence" value="ECO:0007669"/>
    <property type="project" value="UniProtKB-KW"/>
</dbReference>
<keyword evidence="2" id="KW-0238">DNA-binding</keyword>
<evidence type="ECO:0000259" key="4">
    <source>
        <dbReference type="PROSITE" id="PS51898"/>
    </source>
</evidence>
<dbReference type="InterPro" id="IPR002104">
    <property type="entry name" value="Integrase_catalytic"/>
</dbReference>
<dbReference type="PANTHER" id="PTHR30349:SF41">
    <property type="entry name" value="INTEGRASE_RECOMBINASE PROTEIN MJ0367-RELATED"/>
    <property type="match status" value="1"/>
</dbReference>
<dbReference type="InterPro" id="IPR010998">
    <property type="entry name" value="Integrase_recombinase_N"/>
</dbReference>
<keyword evidence="3" id="KW-0233">DNA recombination</keyword>
<dbReference type="SUPFAM" id="SSF56349">
    <property type="entry name" value="DNA breaking-rejoining enzymes"/>
    <property type="match status" value="1"/>
</dbReference>
<dbReference type="Gene3D" id="1.10.150.130">
    <property type="match status" value="1"/>
</dbReference>
<dbReference type="PROSITE" id="PS51898">
    <property type="entry name" value="TYR_RECOMBINASE"/>
    <property type="match status" value="1"/>
</dbReference>
<dbReference type="InterPro" id="IPR013762">
    <property type="entry name" value="Integrase-like_cat_sf"/>
</dbReference>
<dbReference type="Gene3D" id="1.10.443.10">
    <property type="entry name" value="Intergrase catalytic core"/>
    <property type="match status" value="1"/>
</dbReference>
<gene>
    <name evidence="5" type="ORF">Q31b_00800</name>
</gene>
<dbReference type="CDD" id="cd00397">
    <property type="entry name" value="DNA_BRE_C"/>
    <property type="match status" value="1"/>
</dbReference>
<evidence type="ECO:0000313" key="5">
    <source>
        <dbReference type="EMBL" id="TWU44909.1"/>
    </source>
</evidence>
<comment type="similarity">
    <text evidence="1">Belongs to the 'phage' integrase family.</text>
</comment>
<name>A0A5C6ECL0_9BACT</name>
<keyword evidence="6" id="KW-1185">Reference proteome</keyword>
<dbReference type="RefSeq" id="WP_146597727.1">
    <property type="nucleotide sequence ID" value="NZ_SJPY01000001.1"/>
</dbReference>
<comment type="caution">
    <text evidence="5">The sequence shown here is derived from an EMBL/GenBank/DDBJ whole genome shotgun (WGS) entry which is preliminary data.</text>
</comment>
<dbReference type="Proteomes" id="UP000315471">
    <property type="component" value="Unassembled WGS sequence"/>
</dbReference>
<feature type="domain" description="Tyr recombinase" evidence="4">
    <location>
        <begin position="220"/>
        <end position="399"/>
    </location>
</feature>
<evidence type="ECO:0000256" key="3">
    <source>
        <dbReference type="ARBA" id="ARBA00023172"/>
    </source>
</evidence>
<evidence type="ECO:0000313" key="6">
    <source>
        <dbReference type="Proteomes" id="UP000315471"/>
    </source>
</evidence>
<proteinExistence type="inferred from homology"/>
<dbReference type="InterPro" id="IPR050090">
    <property type="entry name" value="Tyrosine_recombinase_XerCD"/>
</dbReference>
<dbReference type="PANTHER" id="PTHR30349">
    <property type="entry name" value="PHAGE INTEGRASE-RELATED"/>
    <property type="match status" value="1"/>
</dbReference>
<evidence type="ECO:0000256" key="2">
    <source>
        <dbReference type="ARBA" id="ARBA00023125"/>
    </source>
</evidence>
<dbReference type="GO" id="GO:0006310">
    <property type="term" value="P:DNA recombination"/>
    <property type="evidence" value="ECO:0007669"/>
    <property type="project" value="UniProtKB-KW"/>
</dbReference>
<dbReference type="InterPro" id="IPR011010">
    <property type="entry name" value="DNA_brk_join_enz"/>
</dbReference>
<dbReference type="Pfam" id="PF00589">
    <property type="entry name" value="Phage_integrase"/>
    <property type="match status" value="1"/>
</dbReference>
<sequence>MASLEQRNGFYRVVFRYGGQKFSRSLKTTNQRTARLTFDQLEDNLRRLELGTLILEPGADVAAVLLSSGAISKQPKASARILFGDMLDRYIASIPETSIEQTTRGMLGTHVKHLKRLFGIRFKPSEITLEKLQAYVNNRAAEKGIRGRTVSAVTIGKELTTLKTAWSWAGESGFVHAELPNRSRLRMPKTEEKPPFKTWVEIERIINRAQLSESEARDYWDCVYLNQEEIADLLTDIAAFEVYSFIFPMFAAAAYTGARRSELLRSQIEDVDLETGVFVIREKKRIKGTRSTRSVPISPKLSEILTTWFDQHPGGRNTFSLTGEPLSPDQAHDYFVRTLENSKWDTLRGWHVLRHSFISNCASAGVDQRMIDDWVGHQTEAMRRRYRHLFPAKQKEALAAVFS</sequence>
<dbReference type="AlphaFoldDB" id="A0A5C6ECL0"/>
<accession>A0A5C6ECL0</accession>